<proteinExistence type="predicted"/>
<dbReference type="EMBL" id="FAXC01000434">
    <property type="protein sequence ID" value="CUV10556.1"/>
    <property type="molecule type" value="Genomic_DNA"/>
</dbReference>
<accession>A0A160VI40</accession>
<reference evidence="1" key="1">
    <citation type="submission" date="2015-10" db="EMBL/GenBank/DDBJ databases">
        <authorList>
            <person name="Gilbert D.G."/>
        </authorList>
    </citation>
    <scope>NUCLEOTIDE SEQUENCE</scope>
</reference>
<dbReference type="AlphaFoldDB" id="A0A160VI40"/>
<gene>
    <name evidence="1" type="ORF">MGWOODY_Mmi1142</name>
</gene>
<dbReference type="InterPro" id="IPR013783">
    <property type="entry name" value="Ig-like_fold"/>
</dbReference>
<name>A0A160VI40_9ZZZZ</name>
<sequence>MKIIINRISQMALAGIVMFGLVAELGAKDKLDILKLRQGYLFKEFNPVLDQTYVFHTNNNLWMGWDSYGNTGDQTCSAIIPGWVYPGCFTTEGGKGFLNYNCRAGYWIVGKQLDDDGVAQFVEGTTGEYVVTRGTTPGSTSQGWAGTDTDYNKEPWVSTSEWSIPTMSVKVKATRRSWSFPGTKNTYFKVGSPTSDYDFNDFVLEEVELVNTGTKDVTDLIMGGKADHDAAWNVPFPDWDFPFWTDDIVDYDDVSMATHFLDGDRQSSAANDFGIDDDGRDYRGVRIGQVAVNLNGKNHDALTATDVTHMWWTGDEDPQTASARHAMASLGFSGGDKKGVNPSPQDMRYLQAYGPFTLAAGDTVKLSFAVIAGSGMDNVRNAAAAAKKAYDWKYNVPKPPSAPSVTSVATTPTGYVKIDWAYTAAQQAAVDPDMGSADFAGFRVYRTVAAPASKTADIFTAEGVTAEDTDALANGADFPGHAAGPYKLLKEGGASTFGSGESFSYTDEKVAVGLMYWYYVAAYDNGGTNATHGTVPSLESFYTMCYPMVAAPDGSGNMIPTAPAATVVALEELEYTDINKKTSSDVFVSPNPWRLSIMSKYHGSDSPTGYFMRFYNVKSGDIVKIYDVTGNLVYESDEVAANGSWDWNLVSRTRNQVSTGVYFWKVGDTTGKLAVIR</sequence>
<dbReference type="Gene3D" id="2.60.40.10">
    <property type="entry name" value="Immunoglobulins"/>
    <property type="match status" value="1"/>
</dbReference>
<organism evidence="1">
    <name type="scientific">hydrothermal vent metagenome</name>
    <dbReference type="NCBI Taxonomy" id="652676"/>
    <lineage>
        <taxon>unclassified sequences</taxon>
        <taxon>metagenomes</taxon>
        <taxon>ecological metagenomes</taxon>
    </lineage>
</organism>
<keyword evidence="1" id="KW-0449">Lipoprotein</keyword>
<protein>
    <submittedName>
        <fullName evidence="1">Lipoprotein, putative</fullName>
    </submittedName>
</protein>
<evidence type="ECO:0000313" key="1">
    <source>
        <dbReference type="EMBL" id="CUV10556.1"/>
    </source>
</evidence>